<dbReference type="InterPro" id="IPR013815">
    <property type="entry name" value="ATP_grasp_subdomain_1"/>
</dbReference>
<comment type="cofactor">
    <cofactor evidence="2">
        <name>Mg(2+)</name>
        <dbReference type="ChEBI" id="CHEBI:18420"/>
    </cofactor>
</comment>
<dbReference type="InterPro" id="IPR037123">
    <property type="entry name" value="PRibGlycinamide_synth_C_sf"/>
</dbReference>
<evidence type="ECO:0000256" key="10">
    <source>
        <dbReference type="ARBA" id="ARBA00038345"/>
    </source>
</evidence>
<dbReference type="SUPFAM" id="SSF51246">
    <property type="entry name" value="Rudiment single hybrid motif"/>
    <property type="match status" value="1"/>
</dbReference>
<dbReference type="InterPro" id="IPR020561">
    <property type="entry name" value="PRibGlycinamid_synth_ATP-grasp"/>
</dbReference>
<dbReference type="InterPro" id="IPR020559">
    <property type="entry name" value="PRibGlycinamide_synth_CS"/>
</dbReference>
<dbReference type="InterPro" id="IPR020562">
    <property type="entry name" value="PRibGlycinamide_synth_N"/>
</dbReference>
<dbReference type="Proteomes" id="UP001596158">
    <property type="component" value="Unassembled WGS sequence"/>
</dbReference>
<name>A0ABW1RUD5_9LACO</name>
<accession>A0ABW1RUD5</accession>
<evidence type="ECO:0000259" key="15">
    <source>
        <dbReference type="PROSITE" id="PS50975"/>
    </source>
</evidence>
<evidence type="ECO:0000256" key="13">
    <source>
        <dbReference type="HAMAP-Rule" id="MF_00138"/>
    </source>
</evidence>
<sequence length="410" mass="44874">MFNVLVIGSGAREHAIATTFLKSKQVATVFCAPGNPGMQASGIQTVAILENDFGQLATFAAKQQIDLVFVGPEAPLAEGIVNFLTAKGLKVFGPNQNAAKLESNKQFAKDFMRRHHVPTADFNVFTDVNQALEYTQRLSLPIVIKENGLASGKGVKIVTKADELVPALREGIQKSDQILIEEYLTGEEFSLMVFVGGPEPVILPISQDHKKLFAGDEGPNTGGMGAYSPVPHITDEIITQLKKSIILPIMDGLRQENLMYAGTLYIGCILTPEGTKVIEFNVRLGDPETQVLLPQLESDFYTVISNLIMGKTPKMIWQNQEYYIGTVVAAPGYPDNPKQHIALPDLPDNIFYGGVVAKNKTLYSSGGRIFTLIAHALTLKKAQTIVNTTLANLDLTNFYYRKDIGFRDLN</sequence>
<evidence type="ECO:0000256" key="7">
    <source>
        <dbReference type="ARBA" id="ARBA00022755"/>
    </source>
</evidence>
<dbReference type="PROSITE" id="PS50975">
    <property type="entry name" value="ATP_GRASP"/>
    <property type="match status" value="1"/>
</dbReference>
<gene>
    <name evidence="13 16" type="primary">purD</name>
    <name evidence="16" type="ORF">ACFQGR_05265</name>
</gene>
<evidence type="ECO:0000256" key="3">
    <source>
        <dbReference type="ARBA" id="ARBA00005174"/>
    </source>
</evidence>
<dbReference type="InterPro" id="IPR000115">
    <property type="entry name" value="PRibGlycinamide_synth"/>
</dbReference>
<dbReference type="Gene3D" id="3.30.470.20">
    <property type="entry name" value="ATP-grasp fold, B domain"/>
    <property type="match status" value="1"/>
</dbReference>
<dbReference type="SMART" id="SM01209">
    <property type="entry name" value="GARS_A"/>
    <property type="match status" value="1"/>
</dbReference>
<dbReference type="SUPFAM" id="SSF56059">
    <property type="entry name" value="Glutathione synthetase ATP-binding domain-like"/>
    <property type="match status" value="1"/>
</dbReference>
<dbReference type="PROSITE" id="PS00184">
    <property type="entry name" value="GARS"/>
    <property type="match status" value="1"/>
</dbReference>
<dbReference type="Gene3D" id="3.90.600.10">
    <property type="entry name" value="Phosphoribosylglycinamide synthetase, C-terminal domain"/>
    <property type="match status" value="1"/>
</dbReference>
<evidence type="ECO:0000256" key="11">
    <source>
        <dbReference type="ARBA" id="ARBA00042242"/>
    </source>
</evidence>
<dbReference type="EMBL" id="JBHSSG010000011">
    <property type="protein sequence ID" value="MFC6178789.1"/>
    <property type="molecule type" value="Genomic_DNA"/>
</dbReference>
<comment type="pathway">
    <text evidence="3 13">Purine metabolism; IMP biosynthesis via de novo pathway; N(1)-(5-phospho-D-ribosyl)glycinamide from 5-phospho-alpha-D-ribose 1-diphosphate: step 2/2.</text>
</comment>
<comment type="caution">
    <text evidence="16">The sequence shown here is derived from an EMBL/GenBank/DDBJ whole genome shotgun (WGS) entry which is preliminary data.</text>
</comment>
<keyword evidence="6 14" id="KW-0547">Nucleotide-binding</keyword>
<dbReference type="Pfam" id="PF02843">
    <property type="entry name" value="GARS_C"/>
    <property type="match status" value="1"/>
</dbReference>
<evidence type="ECO:0000256" key="6">
    <source>
        <dbReference type="ARBA" id="ARBA00022741"/>
    </source>
</evidence>
<evidence type="ECO:0000256" key="2">
    <source>
        <dbReference type="ARBA" id="ARBA00001946"/>
    </source>
</evidence>
<keyword evidence="7 13" id="KW-0658">Purine biosynthesis</keyword>
<keyword evidence="5 13" id="KW-0436">Ligase</keyword>
<protein>
    <recommendedName>
        <fullName evidence="4 13">Phosphoribosylamine--glycine ligase</fullName>
        <ecNumber evidence="4 13">6.3.4.13</ecNumber>
    </recommendedName>
    <alternativeName>
        <fullName evidence="13">GARS</fullName>
    </alternativeName>
    <alternativeName>
        <fullName evidence="11 13">Glycinamide ribonucleotide synthetase</fullName>
    </alternativeName>
    <alternativeName>
        <fullName evidence="12 13">Phosphoribosylglycinamide synthetase</fullName>
    </alternativeName>
</protein>
<dbReference type="SUPFAM" id="SSF52440">
    <property type="entry name" value="PreATP-grasp domain"/>
    <property type="match status" value="1"/>
</dbReference>
<feature type="domain" description="ATP-grasp" evidence="15">
    <location>
        <begin position="109"/>
        <end position="309"/>
    </location>
</feature>
<dbReference type="InterPro" id="IPR020560">
    <property type="entry name" value="PRibGlycinamide_synth_C-dom"/>
</dbReference>
<evidence type="ECO:0000256" key="1">
    <source>
        <dbReference type="ARBA" id="ARBA00001936"/>
    </source>
</evidence>
<dbReference type="InterPro" id="IPR011054">
    <property type="entry name" value="Rudment_hybrid_motif"/>
</dbReference>
<evidence type="ECO:0000313" key="16">
    <source>
        <dbReference type="EMBL" id="MFC6178789.1"/>
    </source>
</evidence>
<dbReference type="NCBIfam" id="TIGR00877">
    <property type="entry name" value="purD"/>
    <property type="match status" value="1"/>
</dbReference>
<comment type="catalytic activity">
    <reaction evidence="13">
        <text>5-phospho-beta-D-ribosylamine + glycine + ATP = N(1)-(5-phospho-beta-D-ribosyl)glycinamide + ADP + phosphate + H(+)</text>
        <dbReference type="Rhea" id="RHEA:17453"/>
        <dbReference type="ChEBI" id="CHEBI:15378"/>
        <dbReference type="ChEBI" id="CHEBI:30616"/>
        <dbReference type="ChEBI" id="CHEBI:43474"/>
        <dbReference type="ChEBI" id="CHEBI:57305"/>
        <dbReference type="ChEBI" id="CHEBI:58681"/>
        <dbReference type="ChEBI" id="CHEBI:143788"/>
        <dbReference type="ChEBI" id="CHEBI:456216"/>
        <dbReference type="EC" id="6.3.4.13"/>
    </reaction>
</comment>
<dbReference type="Pfam" id="PF02844">
    <property type="entry name" value="GARS_N"/>
    <property type="match status" value="1"/>
</dbReference>
<evidence type="ECO:0000313" key="17">
    <source>
        <dbReference type="Proteomes" id="UP001596158"/>
    </source>
</evidence>
<dbReference type="InterPro" id="IPR011761">
    <property type="entry name" value="ATP-grasp"/>
</dbReference>
<keyword evidence="17" id="KW-1185">Reference proteome</keyword>
<dbReference type="Gene3D" id="3.40.50.20">
    <property type="match status" value="1"/>
</dbReference>
<dbReference type="Gene3D" id="3.30.1490.20">
    <property type="entry name" value="ATP-grasp fold, A domain"/>
    <property type="match status" value="1"/>
</dbReference>
<dbReference type="PANTHER" id="PTHR43472">
    <property type="entry name" value="PHOSPHORIBOSYLAMINE--GLYCINE LIGASE"/>
    <property type="match status" value="1"/>
</dbReference>
<evidence type="ECO:0000256" key="8">
    <source>
        <dbReference type="ARBA" id="ARBA00022840"/>
    </source>
</evidence>
<dbReference type="GO" id="GO:0004637">
    <property type="term" value="F:phosphoribosylamine-glycine ligase activity"/>
    <property type="evidence" value="ECO:0007669"/>
    <property type="project" value="UniProtKB-EC"/>
</dbReference>
<evidence type="ECO:0000256" key="4">
    <source>
        <dbReference type="ARBA" id="ARBA00013255"/>
    </source>
</evidence>
<dbReference type="Pfam" id="PF01071">
    <property type="entry name" value="GARS_A"/>
    <property type="match status" value="1"/>
</dbReference>
<evidence type="ECO:0000256" key="9">
    <source>
        <dbReference type="ARBA" id="ARBA00023211"/>
    </source>
</evidence>
<dbReference type="RefSeq" id="WP_042494011.1">
    <property type="nucleotide sequence ID" value="NZ_BJDT01000003.1"/>
</dbReference>
<dbReference type="InterPro" id="IPR016185">
    <property type="entry name" value="PreATP-grasp_dom_sf"/>
</dbReference>
<evidence type="ECO:0000256" key="12">
    <source>
        <dbReference type="ARBA" id="ARBA00042864"/>
    </source>
</evidence>
<keyword evidence="9" id="KW-0464">Manganese</keyword>
<proteinExistence type="inferred from homology"/>
<organism evidence="16 17">
    <name type="scientific">Weissella sagaensis</name>
    <dbReference type="NCBI Taxonomy" id="2559928"/>
    <lineage>
        <taxon>Bacteria</taxon>
        <taxon>Bacillati</taxon>
        <taxon>Bacillota</taxon>
        <taxon>Bacilli</taxon>
        <taxon>Lactobacillales</taxon>
        <taxon>Lactobacillaceae</taxon>
        <taxon>Weissella</taxon>
    </lineage>
</organism>
<dbReference type="SMART" id="SM01210">
    <property type="entry name" value="GARS_C"/>
    <property type="match status" value="1"/>
</dbReference>
<evidence type="ECO:0000256" key="5">
    <source>
        <dbReference type="ARBA" id="ARBA00022598"/>
    </source>
</evidence>
<reference evidence="17" key="1">
    <citation type="journal article" date="2019" name="Int. J. Syst. Evol. Microbiol.">
        <title>The Global Catalogue of Microorganisms (GCM) 10K type strain sequencing project: providing services to taxonomists for standard genome sequencing and annotation.</title>
        <authorList>
            <consortium name="The Broad Institute Genomics Platform"/>
            <consortium name="The Broad Institute Genome Sequencing Center for Infectious Disease"/>
            <person name="Wu L."/>
            <person name="Ma J."/>
        </authorList>
    </citation>
    <scope>NUCLEOTIDE SEQUENCE [LARGE SCALE GENOMIC DNA]</scope>
    <source>
        <strain evidence="17">CCM 8924</strain>
    </source>
</reference>
<keyword evidence="8 14" id="KW-0067">ATP-binding</keyword>
<dbReference type="EC" id="6.3.4.13" evidence="4 13"/>
<evidence type="ECO:0000256" key="14">
    <source>
        <dbReference type="PROSITE-ProRule" id="PRU00409"/>
    </source>
</evidence>
<dbReference type="PANTHER" id="PTHR43472:SF1">
    <property type="entry name" value="PHOSPHORIBOSYLAMINE--GLYCINE LIGASE, CHLOROPLASTIC"/>
    <property type="match status" value="1"/>
</dbReference>
<comment type="cofactor">
    <cofactor evidence="1">
        <name>Mn(2+)</name>
        <dbReference type="ChEBI" id="CHEBI:29035"/>
    </cofactor>
</comment>
<dbReference type="HAMAP" id="MF_00138">
    <property type="entry name" value="GARS"/>
    <property type="match status" value="1"/>
</dbReference>
<comment type="similarity">
    <text evidence="10 13">Belongs to the GARS family.</text>
</comment>